<evidence type="ECO:0008006" key="4">
    <source>
        <dbReference type="Google" id="ProtNLM"/>
    </source>
</evidence>
<feature type="region of interest" description="Disordered" evidence="1">
    <location>
        <begin position="1"/>
        <end position="26"/>
    </location>
</feature>
<organism evidence="2 3">
    <name type="scientific">Prorocentrum cordatum</name>
    <dbReference type="NCBI Taxonomy" id="2364126"/>
    <lineage>
        <taxon>Eukaryota</taxon>
        <taxon>Sar</taxon>
        <taxon>Alveolata</taxon>
        <taxon>Dinophyceae</taxon>
        <taxon>Prorocentrales</taxon>
        <taxon>Prorocentraceae</taxon>
        <taxon>Prorocentrum</taxon>
    </lineage>
</organism>
<name>A0ABN9PP68_9DINO</name>
<accession>A0ABN9PP68</accession>
<protein>
    <recommendedName>
        <fullName evidence="4">Biogenesis of lysosome-related organelles complex 1 subunit 1</fullName>
    </recommendedName>
</protein>
<dbReference type="Proteomes" id="UP001189429">
    <property type="component" value="Unassembled WGS sequence"/>
</dbReference>
<sequence>MVVSSDVAMAEAETERKRMREEEQSGSANLLSELQRMMAQQTQSVTAANLTAVDGKIETVKTAITAVDSKVDAVQQSFNQDMQALSRRQADLETQFLNHIVGSDGTSS</sequence>
<proteinExistence type="predicted"/>
<comment type="caution">
    <text evidence="2">The sequence shown here is derived from an EMBL/GenBank/DDBJ whole genome shotgun (WGS) entry which is preliminary data.</text>
</comment>
<evidence type="ECO:0000313" key="3">
    <source>
        <dbReference type="Proteomes" id="UP001189429"/>
    </source>
</evidence>
<evidence type="ECO:0000313" key="2">
    <source>
        <dbReference type="EMBL" id="CAK0793218.1"/>
    </source>
</evidence>
<keyword evidence="3" id="KW-1185">Reference proteome</keyword>
<gene>
    <name evidence="2" type="ORF">PCOR1329_LOCUS3594</name>
</gene>
<reference evidence="2" key="1">
    <citation type="submission" date="2023-10" db="EMBL/GenBank/DDBJ databases">
        <authorList>
            <person name="Chen Y."/>
            <person name="Shah S."/>
            <person name="Dougan E. K."/>
            <person name="Thang M."/>
            <person name="Chan C."/>
        </authorList>
    </citation>
    <scope>NUCLEOTIDE SEQUENCE [LARGE SCALE GENOMIC DNA]</scope>
</reference>
<dbReference type="EMBL" id="CAUYUJ010000922">
    <property type="protein sequence ID" value="CAK0793218.1"/>
    <property type="molecule type" value="Genomic_DNA"/>
</dbReference>
<feature type="compositionally biased region" description="Basic and acidic residues" evidence="1">
    <location>
        <begin position="13"/>
        <end position="23"/>
    </location>
</feature>
<evidence type="ECO:0000256" key="1">
    <source>
        <dbReference type="SAM" id="MobiDB-lite"/>
    </source>
</evidence>